<dbReference type="OrthoDB" id="282152at2759"/>
<dbReference type="RefSeq" id="XP_028479799.1">
    <property type="nucleotide sequence ID" value="XM_028615942.1"/>
</dbReference>
<dbReference type="GO" id="GO:0008270">
    <property type="term" value="F:zinc ion binding"/>
    <property type="evidence" value="ECO:0007669"/>
    <property type="project" value="UniProtKB-KW"/>
</dbReference>
<evidence type="ECO:0000256" key="2">
    <source>
        <dbReference type="ARBA" id="ARBA00022478"/>
    </source>
</evidence>
<dbReference type="GeneID" id="39584646"/>
<dbReference type="InterPro" id="IPR001222">
    <property type="entry name" value="Znf_TFIIS"/>
</dbReference>
<dbReference type="PIRSF" id="PIRSF005586">
    <property type="entry name" value="RNApol_RpoM"/>
    <property type="match status" value="1"/>
</dbReference>
<feature type="binding site" evidence="9">
    <location>
        <position position="4"/>
    </location>
    <ligand>
        <name>Zn(2+)</name>
        <dbReference type="ChEBI" id="CHEBI:29105"/>
        <label>1</label>
    </ligand>
</feature>
<dbReference type="PROSITE" id="PS51133">
    <property type="entry name" value="ZF_TFIIS_2"/>
    <property type="match status" value="1"/>
</dbReference>
<reference evidence="12 13" key="1">
    <citation type="submission" date="2018-11" db="EMBL/GenBank/DDBJ databases">
        <title>Genome sequence of Apiotrichum porosum DSM 27194.</title>
        <authorList>
            <person name="Aliyu H."/>
            <person name="Gorte O."/>
            <person name="Ochsenreither K."/>
        </authorList>
    </citation>
    <scope>NUCLEOTIDE SEQUENCE [LARGE SCALE GENOMIC DNA]</scope>
    <source>
        <strain evidence="12 13">DSM 27194</strain>
    </source>
</reference>
<feature type="zinc finger region" description="C4-type" evidence="10">
    <location>
        <begin position="4"/>
        <end position="29"/>
    </location>
</feature>
<keyword evidence="3 9" id="KW-0479">Metal-binding</keyword>
<comment type="similarity">
    <text evidence="8">Belongs to the archaeal rpoM/eukaryotic RPA12/RPB9/RPC11 RNA polymerase family.</text>
</comment>
<dbReference type="CDD" id="cd10509">
    <property type="entry name" value="Zn-ribbon_RPC11"/>
    <property type="match status" value="1"/>
</dbReference>
<dbReference type="PANTHER" id="PTHR11239:SF12">
    <property type="entry name" value="DNA-DIRECTED RNA POLYMERASE III SUBUNIT RPC10"/>
    <property type="match status" value="1"/>
</dbReference>
<evidence type="ECO:0000256" key="10">
    <source>
        <dbReference type="PIRSR" id="PIRSR005586-2"/>
    </source>
</evidence>
<dbReference type="InterPro" id="IPR012164">
    <property type="entry name" value="Rpa12/Rpb9/Rpc10/TFS"/>
</dbReference>
<dbReference type="PANTHER" id="PTHR11239">
    <property type="entry name" value="DNA-DIRECTED RNA POLYMERASE"/>
    <property type="match status" value="1"/>
</dbReference>
<protein>
    <recommendedName>
        <fullName evidence="8">DNA-directed RNA polymerase subunit</fullName>
    </recommendedName>
</protein>
<keyword evidence="7 8" id="KW-0539">Nucleus</keyword>
<evidence type="ECO:0000313" key="12">
    <source>
        <dbReference type="EMBL" id="RSH87591.1"/>
    </source>
</evidence>
<feature type="binding site" evidence="9">
    <location>
        <position position="26"/>
    </location>
    <ligand>
        <name>Zn(2+)</name>
        <dbReference type="ChEBI" id="CHEBI:29105"/>
        <label>1</label>
    </ligand>
</feature>
<organism evidence="12 13">
    <name type="scientific">Apiotrichum porosum</name>
    <dbReference type="NCBI Taxonomy" id="105984"/>
    <lineage>
        <taxon>Eukaryota</taxon>
        <taxon>Fungi</taxon>
        <taxon>Dikarya</taxon>
        <taxon>Basidiomycota</taxon>
        <taxon>Agaricomycotina</taxon>
        <taxon>Tremellomycetes</taxon>
        <taxon>Trichosporonales</taxon>
        <taxon>Trichosporonaceae</taxon>
        <taxon>Apiotrichum</taxon>
    </lineage>
</organism>
<dbReference type="GO" id="GO:0005666">
    <property type="term" value="C:RNA polymerase III complex"/>
    <property type="evidence" value="ECO:0007669"/>
    <property type="project" value="UniProtKB-ARBA"/>
</dbReference>
<sequence length="109" mass="12695">MLFCPYCANNLTIGDGDDTPDKCWICPTCPYKWIITQQISMRTHLSRKQVDDVLGGDEAWANVDQTDIDCPKCDDSRRAYFRQLQIRSADEPMTTFYKCVGCSWQWREN</sequence>
<dbReference type="Pfam" id="PF01096">
    <property type="entry name" value="Zn_ribbon_TFIIS"/>
    <property type="match status" value="1"/>
</dbReference>
<evidence type="ECO:0000256" key="5">
    <source>
        <dbReference type="ARBA" id="ARBA00022833"/>
    </source>
</evidence>
<accession>A0A427Y903</accession>
<keyword evidence="2 8" id="KW-0240">DNA-directed RNA polymerase</keyword>
<dbReference type="SUPFAM" id="SSF57783">
    <property type="entry name" value="Zinc beta-ribbon"/>
    <property type="match status" value="1"/>
</dbReference>
<dbReference type="GO" id="GO:0003899">
    <property type="term" value="F:DNA-directed RNA polymerase activity"/>
    <property type="evidence" value="ECO:0007669"/>
    <property type="project" value="InterPro"/>
</dbReference>
<feature type="binding site" evidence="9">
    <location>
        <position position="99"/>
    </location>
    <ligand>
        <name>Zn(2+)</name>
        <dbReference type="ChEBI" id="CHEBI:29105"/>
        <label>2</label>
    </ligand>
</feature>
<evidence type="ECO:0000313" key="13">
    <source>
        <dbReference type="Proteomes" id="UP000279236"/>
    </source>
</evidence>
<keyword evidence="5 9" id="KW-0862">Zinc</keyword>
<dbReference type="InterPro" id="IPR034014">
    <property type="entry name" value="Zn_ribbon_RPC11_C"/>
</dbReference>
<feature type="binding site" evidence="9">
    <location>
        <position position="102"/>
    </location>
    <ligand>
        <name>Zn(2+)</name>
        <dbReference type="ChEBI" id="CHEBI:29105"/>
        <label>2</label>
    </ligand>
</feature>
<evidence type="ECO:0000259" key="11">
    <source>
        <dbReference type="PROSITE" id="PS51133"/>
    </source>
</evidence>
<keyword evidence="4 10" id="KW-0863">Zinc-finger</keyword>
<comment type="function">
    <text evidence="8">DNA-dependent RNA polymerase catalyzes the transcription of DNA into RNA using the four ribonucleoside triphosphates as substrates.</text>
</comment>
<evidence type="ECO:0000256" key="9">
    <source>
        <dbReference type="PIRSR" id="PIRSR005586-1"/>
    </source>
</evidence>
<evidence type="ECO:0000256" key="6">
    <source>
        <dbReference type="ARBA" id="ARBA00023163"/>
    </source>
</evidence>
<evidence type="ECO:0000256" key="4">
    <source>
        <dbReference type="ARBA" id="ARBA00022771"/>
    </source>
</evidence>
<feature type="binding site" evidence="9">
    <location>
        <position position="73"/>
    </location>
    <ligand>
        <name>Zn(2+)</name>
        <dbReference type="ChEBI" id="CHEBI:29105"/>
        <label>2</label>
    </ligand>
</feature>
<keyword evidence="13" id="KW-1185">Reference proteome</keyword>
<dbReference type="STRING" id="105984.A0A427Y903"/>
<dbReference type="AlphaFoldDB" id="A0A427Y903"/>
<name>A0A427Y903_9TREE</name>
<feature type="binding site" evidence="9">
    <location>
        <position position="7"/>
    </location>
    <ligand>
        <name>Zn(2+)</name>
        <dbReference type="ChEBI" id="CHEBI:29105"/>
        <label>1</label>
    </ligand>
</feature>
<dbReference type="SMART" id="SM00440">
    <property type="entry name" value="ZnF_C2C2"/>
    <property type="match status" value="1"/>
</dbReference>
<dbReference type="Proteomes" id="UP000279236">
    <property type="component" value="Unassembled WGS sequence"/>
</dbReference>
<keyword evidence="6 8" id="KW-0804">Transcription</keyword>
<dbReference type="EMBL" id="RSCE01000001">
    <property type="protein sequence ID" value="RSH87591.1"/>
    <property type="molecule type" value="Genomic_DNA"/>
</dbReference>
<dbReference type="Gene3D" id="2.20.25.10">
    <property type="match status" value="1"/>
</dbReference>
<dbReference type="FunFam" id="2.20.25.10:FF:000005">
    <property type="entry name" value="DNA-directed RNA polymerase subunit"/>
    <property type="match status" value="1"/>
</dbReference>
<feature type="binding site" evidence="9">
    <location>
        <position position="70"/>
    </location>
    <ligand>
        <name>Zn(2+)</name>
        <dbReference type="ChEBI" id="CHEBI:29105"/>
        <label>2</label>
    </ligand>
</feature>
<comment type="caution">
    <text evidence="12">The sequence shown here is derived from an EMBL/GenBank/DDBJ whole genome shotgun (WGS) entry which is preliminary data.</text>
</comment>
<evidence type="ECO:0000256" key="8">
    <source>
        <dbReference type="PIRNR" id="PIRNR005586"/>
    </source>
</evidence>
<evidence type="ECO:0000256" key="7">
    <source>
        <dbReference type="ARBA" id="ARBA00023242"/>
    </source>
</evidence>
<feature type="domain" description="TFIIS-type" evidence="11">
    <location>
        <begin position="66"/>
        <end position="107"/>
    </location>
</feature>
<evidence type="ECO:0000256" key="1">
    <source>
        <dbReference type="ARBA" id="ARBA00004123"/>
    </source>
</evidence>
<comment type="subcellular location">
    <subcellularLocation>
        <location evidence="1 8">Nucleus</location>
    </subcellularLocation>
</comment>
<proteinExistence type="inferred from homology"/>
<evidence type="ECO:0000256" key="3">
    <source>
        <dbReference type="ARBA" id="ARBA00022723"/>
    </source>
</evidence>
<gene>
    <name evidence="12" type="primary">RPC11</name>
    <name evidence="12" type="ORF">EHS24_000103</name>
</gene>
<dbReference type="GO" id="GO:0003676">
    <property type="term" value="F:nucleic acid binding"/>
    <property type="evidence" value="ECO:0007669"/>
    <property type="project" value="InterPro"/>
</dbReference>
<dbReference type="GO" id="GO:0006386">
    <property type="term" value="P:termination of RNA polymerase III transcription"/>
    <property type="evidence" value="ECO:0007669"/>
    <property type="project" value="TreeGrafter"/>
</dbReference>
<feature type="binding site" evidence="9">
    <location>
        <position position="29"/>
    </location>
    <ligand>
        <name>Zn(2+)</name>
        <dbReference type="ChEBI" id="CHEBI:29105"/>
        <label>1</label>
    </ligand>
</feature>